<gene>
    <name evidence="1" type="ORF">GMARGA_LOCUS45962</name>
</gene>
<comment type="caution">
    <text evidence="1">The sequence shown here is derived from an EMBL/GenBank/DDBJ whole genome shotgun (WGS) entry which is preliminary data.</text>
</comment>
<evidence type="ECO:0000313" key="1">
    <source>
        <dbReference type="EMBL" id="CAG8857141.1"/>
    </source>
</evidence>
<organism evidence="1 2">
    <name type="scientific">Gigaspora margarita</name>
    <dbReference type="NCBI Taxonomy" id="4874"/>
    <lineage>
        <taxon>Eukaryota</taxon>
        <taxon>Fungi</taxon>
        <taxon>Fungi incertae sedis</taxon>
        <taxon>Mucoromycota</taxon>
        <taxon>Glomeromycotina</taxon>
        <taxon>Glomeromycetes</taxon>
        <taxon>Diversisporales</taxon>
        <taxon>Gigasporaceae</taxon>
        <taxon>Gigaspora</taxon>
    </lineage>
</organism>
<proteinExistence type="predicted"/>
<evidence type="ECO:0000313" key="2">
    <source>
        <dbReference type="Proteomes" id="UP000789901"/>
    </source>
</evidence>
<protein>
    <submittedName>
        <fullName evidence="1">34840_t:CDS:1</fullName>
    </submittedName>
</protein>
<reference evidence="1 2" key="1">
    <citation type="submission" date="2021-06" db="EMBL/GenBank/DDBJ databases">
        <authorList>
            <person name="Kallberg Y."/>
            <person name="Tangrot J."/>
            <person name="Rosling A."/>
        </authorList>
    </citation>
    <scope>NUCLEOTIDE SEQUENCE [LARGE SCALE GENOMIC DNA]</scope>
    <source>
        <strain evidence="1 2">120-4 pot B 10/14</strain>
    </source>
</reference>
<sequence length="60" mass="7191">KEIWEKGLSHLCSEEMRTLPTTLEEIYQEPPIGNPNGWYTKMWLNMNIVYELWCNYIAGR</sequence>
<feature type="non-terminal residue" evidence="1">
    <location>
        <position position="1"/>
    </location>
</feature>
<accession>A0ABN7XS48</accession>
<dbReference type="Proteomes" id="UP000789901">
    <property type="component" value="Unassembled WGS sequence"/>
</dbReference>
<dbReference type="EMBL" id="CAJVQB010167658">
    <property type="protein sequence ID" value="CAG8857141.1"/>
    <property type="molecule type" value="Genomic_DNA"/>
</dbReference>
<name>A0ABN7XS48_GIGMA</name>
<keyword evidence="2" id="KW-1185">Reference proteome</keyword>